<dbReference type="OrthoDB" id="7068569at2"/>
<name>A0A0F7JV91_9GAMM</name>
<evidence type="ECO:0008006" key="5">
    <source>
        <dbReference type="Google" id="ProtNLM"/>
    </source>
</evidence>
<evidence type="ECO:0000313" key="3">
    <source>
        <dbReference type="EMBL" id="AKH20486.1"/>
    </source>
</evidence>
<dbReference type="InterPro" id="IPR006311">
    <property type="entry name" value="TAT_signal"/>
</dbReference>
<evidence type="ECO:0000256" key="2">
    <source>
        <dbReference type="SAM" id="Phobius"/>
    </source>
</evidence>
<dbReference type="PROSITE" id="PS51318">
    <property type="entry name" value="TAT"/>
    <property type="match status" value="1"/>
</dbReference>
<keyword evidence="4" id="KW-1185">Reference proteome</keyword>
<sequence length="70" mass="7675">MKQDQNRNPDADRRRFIKDSLVTGVGIATATVLPGTLMAAGQDGSAGEPKAQKGYHLTPHIIEYYKTMRS</sequence>
<feature type="transmembrane region" description="Helical" evidence="2">
    <location>
        <begin position="21"/>
        <end position="40"/>
    </location>
</feature>
<dbReference type="KEGG" id="seds:AAY24_09115"/>
<dbReference type="RefSeq" id="WP_046859419.1">
    <property type="nucleotide sequence ID" value="NZ_CP011412.1"/>
</dbReference>
<dbReference type="NCBIfam" id="TIGR01409">
    <property type="entry name" value="TAT_signal_seq"/>
    <property type="match status" value="1"/>
</dbReference>
<keyword evidence="2" id="KW-1133">Transmembrane helix</keyword>
<dbReference type="AlphaFoldDB" id="A0A0F7JV91"/>
<keyword evidence="2" id="KW-0812">Transmembrane</keyword>
<evidence type="ECO:0000256" key="1">
    <source>
        <dbReference type="ARBA" id="ARBA00022729"/>
    </source>
</evidence>
<protein>
    <recommendedName>
        <fullName evidence="5">Formate dehydrogenase</fullName>
    </recommendedName>
</protein>
<reference evidence="3 4" key="1">
    <citation type="journal article" date="2015" name="Genome Announc.">
        <title>Complete Genome Sequence of Sedimenticola thiotaurini Strain SIP-G1, a Polyphosphate- and Polyhydroxyalkanoate-Accumulating Sulfur-Oxidizing Gammaproteobacterium Isolated from Salt Marsh Sediments.</title>
        <authorList>
            <person name="Flood B.E."/>
            <person name="Jones D.S."/>
            <person name="Bailey J.V."/>
        </authorList>
    </citation>
    <scope>NUCLEOTIDE SEQUENCE [LARGE SCALE GENOMIC DNA]</scope>
    <source>
        <strain evidence="3 4">SIP-G1</strain>
    </source>
</reference>
<dbReference type="Proteomes" id="UP000034410">
    <property type="component" value="Chromosome"/>
</dbReference>
<keyword evidence="2" id="KW-0472">Membrane</keyword>
<gene>
    <name evidence="3" type="ORF">AAY24_09115</name>
</gene>
<proteinExistence type="predicted"/>
<organism evidence="3 4">
    <name type="scientific">Sedimenticola thiotaurini</name>
    <dbReference type="NCBI Taxonomy" id="1543721"/>
    <lineage>
        <taxon>Bacteria</taxon>
        <taxon>Pseudomonadati</taxon>
        <taxon>Pseudomonadota</taxon>
        <taxon>Gammaproteobacteria</taxon>
        <taxon>Chromatiales</taxon>
        <taxon>Sedimenticolaceae</taxon>
        <taxon>Sedimenticola</taxon>
    </lineage>
</organism>
<keyword evidence="1" id="KW-0732">Signal</keyword>
<dbReference type="InterPro" id="IPR019546">
    <property type="entry name" value="TAT_signal_bac_arc"/>
</dbReference>
<evidence type="ECO:0000313" key="4">
    <source>
        <dbReference type="Proteomes" id="UP000034410"/>
    </source>
</evidence>
<accession>A0A0F7JV91</accession>
<dbReference type="EMBL" id="CP011412">
    <property type="protein sequence ID" value="AKH20486.1"/>
    <property type="molecule type" value="Genomic_DNA"/>
</dbReference>